<evidence type="ECO:0000313" key="3">
    <source>
        <dbReference type="Proteomes" id="UP000572680"/>
    </source>
</evidence>
<accession>A0A7W3LIS1</accession>
<dbReference type="RefSeq" id="WP_182841483.1">
    <property type="nucleotide sequence ID" value="NZ_BAAALP010000006.1"/>
</dbReference>
<organism evidence="2 3">
    <name type="scientific">Actinomadura namibiensis</name>
    <dbReference type="NCBI Taxonomy" id="182080"/>
    <lineage>
        <taxon>Bacteria</taxon>
        <taxon>Bacillati</taxon>
        <taxon>Actinomycetota</taxon>
        <taxon>Actinomycetes</taxon>
        <taxon>Streptosporangiales</taxon>
        <taxon>Thermomonosporaceae</taxon>
        <taxon>Actinomadura</taxon>
    </lineage>
</organism>
<sequence>MAGPSARLRNATSRGIAAAVAGAALTACGPAGDGGPETTPLPDRAPTASPAPTAAPTALVLRWRTLGGIAGLGEPGGLPDFSLYGDGRAVTAERGALREYRLRPEALRRLLDEARAAGLDRSRTAGDHRIPDALTLEFVMGGARVRIAQPEAAPGDPAVRFRKRLDPRAWPDGDQAAPPRPYVPRRVAVLTGEDPAPDARPWPLPALGGGERLGGAACRVYTGADAGKAASLARTAKPADRWRSRGGTYSVRFRPLLPDETTCRDLARP</sequence>
<evidence type="ECO:0000313" key="2">
    <source>
        <dbReference type="EMBL" id="MBA8948934.1"/>
    </source>
</evidence>
<dbReference type="AlphaFoldDB" id="A0A7W3LIS1"/>
<protein>
    <recommendedName>
        <fullName evidence="4">Lipoprotein</fullName>
    </recommendedName>
</protein>
<name>A0A7W3LIS1_ACTNM</name>
<dbReference type="Proteomes" id="UP000572680">
    <property type="component" value="Unassembled WGS sequence"/>
</dbReference>
<evidence type="ECO:0008006" key="4">
    <source>
        <dbReference type="Google" id="ProtNLM"/>
    </source>
</evidence>
<dbReference type="EMBL" id="JACJIA010000001">
    <property type="protein sequence ID" value="MBA8948934.1"/>
    <property type="molecule type" value="Genomic_DNA"/>
</dbReference>
<gene>
    <name evidence="2" type="ORF">HNR61_000532</name>
</gene>
<feature type="region of interest" description="Disordered" evidence="1">
    <location>
        <begin position="28"/>
        <end position="53"/>
    </location>
</feature>
<keyword evidence="3" id="KW-1185">Reference proteome</keyword>
<evidence type="ECO:0000256" key="1">
    <source>
        <dbReference type="SAM" id="MobiDB-lite"/>
    </source>
</evidence>
<reference evidence="2 3" key="1">
    <citation type="submission" date="2020-08" db="EMBL/GenBank/DDBJ databases">
        <title>Genomic Encyclopedia of Type Strains, Phase IV (KMG-IV): sequencing the most valuable type-strain genomes for metagenomic binning, comparative biology and taxonomic classification.</title>
        <authorList>
            <person name="Goeker M."/>
        </authorList>
    </citation>
    <scope>NUCLEOTIDE SEQUENCE [LARGE SCALE GENOMIC DNA]</scope>
    <source>
        <strain evidence="2 3">DSM 44197</strain>
    </source>
</reference>
<dbReference type="PROSITE" id="PS51257">
    <property type="entry name" value="PROKAR_LIPOPROTEIN"/>
    <property type="match status" value="1"/>
</dbReference>
<comment type="caution">
    <text evidence="2">The sequence shown here is derived from an EMBL/GenBank/DDBJ whole genome shotgun (WGS) entry which is preliminary data.</text>
</comment>
<proteinExistence type="predicted"/>